<comment type="caution">
    <text evidence="1">The sequence shown here is derived from an EMBL/GenBank/DDBJ whole genome shotgun (WGS) entry which is preliminary data.</text>
</comment>
<evidence type="ECO:0000313" key="1">
    <source>
        <dbReference type="EMBL" id="KCB24940.1"/>
    </source>
</evidence>
<keyword evidence="2" id="KW-1185">Reference proteome</keyword>
<reference evidence="1 2" key="1">
    <citation type="submission" date="2014-03" db="EMBL/GenBank/DDBJ databases">
        <title>Genome sequence of Bordetella hinzii.</title>
        <authorList>
            <person name="Register K."/>
            <person name="Harvill E."/>
            <person name="Goodfield L.L."/>
            <person name="Ivanov Y.V."/>
            <person name="Meyer J.A."/>
            <person name="Muse S.J."/>
            <person name="Jacobs N."/>
            <person name="Bendor L."/>
            <person name="Smallridge W.E."/>
            <person name="Brinkac L.M."/>
            <person name="Sanka R."/>
            <person name="Kim M."/>
            <person name="Losada L."/>
        </authorList>
    </citation>
    <scope>NUCLEOTIDE SEQUENCE [LARGE SCALE GENOMIC DNA]</scope>
    <source>
        <strain evidence="1 2">OH87 BAL007II</strain>
    </source>
</reference>
<protein>
    <submittedName>
        <fullName evidence="1">Uncharacterized protein</fullName>
    </submittedName>
</protein>
<evidence type="ECO:0000313" key="2">
    <source>
        <dbReference type="Proteomes" id="UP000025748"/>
    </source>
</evidence>
<organism evidence="1 2">
    <name type="scientific">Bordetella hinzii OH87 BAL007II</name>
    <dbReference type="NCBI Taxonomy" id="1331262"/>
    <lineage>
        <taxon>Bacteria</taxon>
        <taxon>Pseudomonadati</taxon>
        <taxon>Pseudomonadota</taxon>
        <taxon>Betaproteobacteria</taxon>
        <taxon>Burkholderiales</taxon>
        <taxon>Alcaligenaceae</taxon>
        <taxon>Bordetella</taxon>
    </lineage>
</organism>
<name>A0ABR4R3Y8_9BORD</name>
<dbReference type="EMBL" id="JHEM01000010">
    <property type="protein sequence ID" value="KCB24940.1"/>
    <property type="molecule type" value="Genomic_DNA"/>
</dbReference>
<proteinExistence type="predicted"/>
<dbReference type="Proteomes" id="UP000025748">
    <property type="component" value="Unassembled WGS sequence"/>
</dbReference>
<gene>
    <name evidence="1" type="ORF">L544_0840</name>
</gene>
<sequence length="59" mass="6907">MQNRSQKNSSKLRSVHWDLLESMQREADWIASRTPHDRLRPKYGYSAAGQRRFSVRCGG</sequence>
<accession>A0ABR4R3Y8</accession>